<dbReference type="InterPro" id="IPR016161">
    <property type="entry name" value="Ald_DH/histidinol_DH"/>
</dbReference>
<gene>
    <name evidence="6" type="ORF">BGE01nite_36910</name>
</gene>
<dbReference type="CDD" id="cd07146">
    <property type="entry name" value="ALDH_PhpJ"/>
    <property type="match status" value="1"/>
</dbReference>
<dbReference type="Pfam" id="PF00171">
    <property type="entry name" value="Aldedh"/>
    <property type="match status" value="1"/>
</dbReference>
<protein>
    <submittedName>
        <fullName evidence="6">Phosphonoacetaldehyde dehydrogenase</fullName>
    </submittedName>
</protein>
<evidence type="ECO:0000256" key="3">
    <source>
        <dbReference type="PIRSR" id="PIRSR617656-1"/>
    </source>
</evidence>
<comment type="similarity">
    <text evidence="1">Belongs to the aldehyde dehydrogenase family.</text>
</comment>
<dbReference type="InterPro" id="IPR016162">
    <property type="entry name" value="Ald_DH_N"/>
</dbReference>
<accession>A0A512MCC9</accession>
<feature type="active site" description="Proton donor/acceptor" evidence="3">
    <location>
        <position position="245"/>
    </location>
</feature>
<feature type="binding site" evidence="4">
    <location>
        <position position="373"/>
    </location>
    <ligand>
        <name>NAD(+)</name>
        <dbReference type="ChEBI" id="CHEBI:57540"/>
    </ligand>
</feature>
<feature type="binding site" evidence="4">
    <location>
        <begin position="172"/>
        <end position="175"/>
    </location>
    <ligand>
        <name>NAD(+)</name>
        <dbReference type="ChEBI" id="CHEBI:57540"/>
    </ligand>
</feature>
<dbReference type="PANTHER" id="PTHR42991:SF1">
    <property type="entry name" value="ALDEHYDE DEHYDROGENASE"/>
    <property type="match status" value="1"/>
</dbReference>
<name>A0A512MCC9_9BACT</name>
<proteinExistence type="inferred from homology"/>
<dbReference type="AlphaFoldDB" id="A0A512MCC9"/>
<dbReference type="PROSITE" id="PS00070">
    <property type="entry name" value="ALDEHYDE_DEHYDR_CYS"/>
    <property type="match status" value="1"/>
</dbReference>
<feature type="active site" description="Nucleophile" evidence="3">
    <location>
        <position position="279"/>
    </location>
</feature>
<comment type="caution">
    <text evidence="6">The sequence shown here is derived from an EMBL/GenBank/DDBJ whole genome shotgun (WGS) entry which is preliminary data.</text>
</comment>
<reference evidence="6 7" key="1">
    <citation type="submission" date="2019-07" db="EMBL/GenBank/DDBJ databases">
        <title>Whole genome shotgun sequence of Brevifollis gellanilyticus NBRC 108608.</title>
        <authorList>
            <person name="Hosoyama A."/>
            <person name="Uohara A."/>
            <person name="Ohji S."/>
            <person name="Ichikawa N."/>
        </authorList>
    </citation>
    <scope>NUCLEOTIDE SEQUENCE [LARGE SCALE GENOMIC DNA]</scope>
    <source>
        <strain evidence="6 7">NBRC 108608</strain>
    </source>
</reference>
<dbReference type="Gene3D" id="3.40.309.10">
    <property type="entry name" value="Aldehyde Dehydrogenase, Chain A, domain 2"/>
    <property type="match status" value="1"/>
</dbReference>
<dbReference type="RefSeq" id="WP_146852306.1">
    <property type="nucleotide sequence ID" value="NZ_BKAG01000029.1"/>
</dbReference>
<keyword evidence="7" id="KW-1185">Reference proteome</keyword>
<organism evidence="6 7">
    <name type="scientific">Brevifollis gellanilyticus</name>
    <dbReference type="NCBI Taxonomy" id="748831"/>
    <lineage>
        <taxon>Bacteria</taxon>
        <taxon>Pseudomonadati</taxon>
        <taxon>Verrucomicrobiota</taxon>
        <taxon>Verrucomicrobiia</taxon>
        <taxon>Verrucomicrobiales</taxon>
        <taxon>Verrucomicrobiaceae</taxon>
    </lineage>
</organism>
<dbReference type="InterPro" id="IPR051020">
    <property type="entry name" value="ALDH-related_metabolic_enz"/>
</dbReference>
<keyword evidence="2" id="KW-0560">Oxidoreductase</keyword>
<dbReference type="InterPro" id="IPR017656">
    <property type="entry name" value="Put_phosphonoacetaldehyde_DH"/>
</dbReference>
<dbReference type="EMBL" id="BKAG01000029">
    <property type="protein sequence ID" value="GEP44400.1"/>
    <property type="molecule type" value="Genomic_DNA"/>
</dbReference>
<evidence type="ECO:0000256" key="1">
    <source>
        <dbReference type="ARBA" id="ARBA00009986"/>
    </source>
</evidence>
<dbReference type="InterPro" id="IPR016160">
    <property type="entry name" value="Ald_DH_CS_CYS"/>
</dbReference>
<dbReference type="InterPro" id="IPR016163">
    <property type="entry name" value="Ald_DH_C"/>
</dbReference>
<dbReference type="Gene3D" id="3.40.605.10">
    <property type="entry name" value="Aldehyde Dehydrogenase, Chain A, domain 1"/>
    <property type="match status" value="1"/>
</dbReference>
<dbReference type="PANTHER" id="PTHR42991">
    <property type="entry name" value="ALDEHYDE DEHYDROGENASE"/>
    <property type="match status" value="1"/>
</dbReference>
<dbReference type="GO" id="GO:0008911">
    <property type="term" value="F:lactaldehyde dehydrogenase (NAD+) activity"/>
    <property type="evidence" value="ECO:0007669"/>
    <property type="project" value="TreeGrafter"/>
</dbReference>
<feature type="binding site" evidence="4">
    <location>
        <begin position="146"/>
        <end position="148"/>
    </location>
    <ligand>
        <name>NAD(+)</name>
        <dbReference type="ChEBI" id="CHEBI:57540"/>
    </ligand>
</feature>
<evidence type="ECO:0000313" key="6">
    <source>
        <dbReference type="EMBL" id="GEP44400.1"/>
    </source>
</evidence>
<dbReference type="OrthoDB" id="9762913at2"/>
<keyword evidence="4" id="KW-0520">NAD</keyword>
<evidence type="ECO:0000256" key="4">
    <source>
        <dbReference type="PIRSR" id="PIRSR617656-3"/>
    </source>
</evidence>
<feature type="binding site" evidence="4">
    <location>
        <position position="226"/>
    </location>
    <ligand>
        <name>NAD(+)</name>
        <dbReference type="ChEBI" id="CHEBI:57540"/>
    </ligand>
</feature>
<evidence type="ECO:0000313" key="7">
    <source>
        <dbReference type="Proteomes" id="UP000321577"/>
    </source>
</evidence>
<dbReference type="Proteomes" id="UP000321577">
    <property type="component" value="Unassembled WGS sequence"/>
</dbReference>
<evidence type="ECO:0000256" key="2">
    <source>
        <dbReference type="ARBA" id="ARBA00023002"/>
    </source>
</evidence>
<sequence>MLSLPSYIAGKAVTSDSWIEVTNPWNNEKVGRVASINRDALETAIQAHLASATPLTRYERSRILNKTRDLLDARREELAQLITAEAGLCLRETRYEVGRACDVFAFAAMEALHDDGQTFSCDISPTGKARKIFTLREPLSLIAAITPFNHPLNQVAHKLAPAIAAGAPLILKPSEKTPLTAVRLTELLYEAGLPGHMLSCIHGDLDEITRPLIRDERVSLVTFTGSAKVGKEIAHTAGYKKTCLELGGHSPLIVLEDADLDLAAKLACEGSFRNSGQRCTAVRRILVQESVVEEFTRRFHALAKSYVCGDPTDEATMVGTVIDEAAAISLEKAVQDAVNRGASLLLGGKRHGALLEPTILADVSRESTLGTCECFGPIAPIFRVRDLDDAIAYTNATPYGLSSGVVTTNLESAIKAVKGIKAGTVNVNEIPGYRLELSPFGGVKDSGLGIKEGVIEAIKFMTTVKTFSLPW</sequence>
<evidence type="ECO:0000259" key="5">
    <source>
        <dbReference type="Pfam" id="PF00171"/>
    </source>
</evidence>
<feature type="domain" description="Aldehyde dehydrogenase" evidence="5">
    <location>
        <begin position="16"/>
        <end position="466"/>
    </location>
</feature>
<dbReference type="SUPFAM" id="SSF53720">
    <property type="entry name" value="ALDH-like"/>
    <property type="match status" value="1"/>
</dbReference>
<dbReference type="InterPro" id="IPR015590">
    <property type="entry name" value="Aldehyde_DH_dom"/>
</dbReference>